<dbReference type="InterPro" id="IPR025857">
    <property type="entry name" value="MacB_PCD"/>
</dbReference>
<feature type="domain" description="ABC3 transporter permease C-terminal" evidence="7">
    <location>
        <begin position="282"/>
        <end position="398"/>
    </location>
</feature>
<comment type="caution">
    <text evidence="9">The sequence shown here is derived from an EMBL/GenBank/DDBJ whole genome shotgun (WGS) entry which is preliminary data.</text>
</comment>
<dbReference type="EMBL" id="JADILW010000007">
    <property type="protein sequence ID" value="MBO8479585.1"/>
    <property type="molecule type" value="Genomic_DNA"/>
</dbReference>
<dbReference type="InterPro" id="IPR050250">
    <property type="entry name" value="Macrolide_Exporter_MacB"/>
</dbReference>
<reference evidence="9" key="2">
    <citation type="journal article" date="2021" name="PeerJ">
        <title>Extensive microbial diversity within the chicken gut microbiome revealed by metagenomics and culture.</title>
        <authorList>
            <person name="Gilroy R."/>
            <person name="Ravi A."/>
            <person name="Getino M."/>
            <person name="Pursley I."/>
            <person name="Horton D.L."/>
            <person name="Alikhan N.F."/>
            <person name="Baker D."/>
            <person name="Gharbi K."/>
            <person name="Hall N."/>
            <person name="Watson M."/>
            <person name="Adriaenssens E.M."/>
            <person name="Foster-Nyarko E."/>
            <person name="Jarju S."/>
            <person name="Secka A."/>
            <person name="Antonio M."/>
            <person name="Oren A."/>
            <person name="Chaudhuri R.R."/>
            <person name="La Ragione R."/>
            <person name="Hildebrand F."/>
            <person name="Pallen M.J."/>
        </authorList>
    </citation>
    <scope>NUCLEOTIDE SEQUENCE</scope>
    <source>
        <strain evidence="9">B3-1481</strain>
    </source>
</reference>
<feature type="transmembrane region" description="Helical" evidence="6">
    <location>
        <begin position="418"/>
        <end position="439"/>
    </location>
</feature>
<evidence type="ECO:0000259" key="8">
    <source>
        <dbReference type="Pfam" id="PF12704"/>
    </source>
</evidence>
<dbReference type="Pfam" id="PF02687">
    <property type="entry name" value="FtsX"/>
    <property type="match status" value="2"/>
</dbReference>
<dbReference type="PANTHER" id="PTHR30572">
    <property type="entry name" value="MEMBRANE COMPONENT OF TRANSPORTER-RELATED"/>
    <property type="match status" value="1"/>
</dbReference>
<dbReference type="GO" id="GO:0005886">
    <property type="term" value="C:plasma membrane"/>
    <property type="evidence" value="ECO:0007669"/>
    <property type="project" value="UniProtKB-SubCell"/>
</dbReference>
<evidence type="ECO:0000256" key="2">
    <source>
        <dbReference type="ARBA" id="ARBA00022475"/>
    </source>
</evidence>
<name>A0A9D9NN58_9BACT</name>
<evidence type="ECO:0000256" key="4">
    <source>
        <dbReference type="ARBA" id="ARBA00022989"/>
    </source>
</evidence>
<protein>
    <submittedName>
        <fullName evidence="9">ABC transporter permease</fullName>
    </submittedName>
</protein>
<dbReference type="InterPro" id="IPR003838">
    <property type="entry name" value="ABC3_permease_C"/>
</dbReference>
<accession>A0A9D9NN58</accession>
<organism evidence="9 10">
    <name type="scientific">Candidatus Cryptobacteroides avistercoris</name>
    <dbReference type="NCBI Taxonomy" id="2840758"/>
    <lineage>
        <taxon>Bacteria</taxon>
        <taxon>Pseudomonadati</taxon>
        <taxon>Bacteroidota</taxon>
        <taxon>Bacteroidia</taxon>
        <taxon>Bacteroidales</taxon>
        <taxon>Candidatus Cryptobacteroides</taxon>
    </lineage>
</organism>
<feature type="transmembrane region" description="Helical" evidence="6">
    <location>
        <begin position="744"/>
        <end position="763"/>
    </location>
</feature>
<dbReference type="Pfam" id="PF12704">
    <property type="entry name" value="MacB_PCD"/>
    <property type="match status" value="1"/>
</dbReference>
<proteinExistence type="predicted"/>
<keyword evidence="3 6" id="KW-0812">Transmembrane</keyword>
<feature type="transmembrane region" description="Helical" evidence="6">
    <location>
        <begin position="710"/>
        <end position="729"/>
    </location>
</feature>
<comment type="subcellular location">
    <subcellularLocation>
        <location evidence="1">Cell membrane</location>
        <topology evidence="1">Multi-pass membrane protein</topology>
    </subcellularLocation>
</comment>
<feature type="domain" description="ABC3 transporter permease C-terminal" evidence="7">
    <location>
        <begin position="661"/>
        <end position="774"/>
    </location>
</feature>
<dbReference type="Proteomes" id="UP000823769">
    <property type="component" value="Unassembled WGS sequence"/>
</dbReference>
<evidence type="ECO:0000256" key="5">
    <source>
        <dbReference type="ARBA" id="ARBA00023136"/>
    </source>
</evidence>
<feature type="transmembrane region" description="Helical" evidence="6">
    <location>
        <begin position="275"/>
        <end position="295"/>
    </location>
</feature>
<keyword evidence="2" id="KW-1003">Cell membrane</keyword>
<feature type="domain" description="MacB-like periplasmic core" evidence="8">
    <location>
        <begin position="17"/>
        <end position="225"/>
    </location>
</feature>
<dbReference type="PANTHER" id="PTHR30572:SF18">
    <property type="entry name" value="ABC-TYPE MACROLIDE FAMILY EXPORT SYSTEM PERMEASE COMPONENT 2"/>
    <property type="match status" value="1"/>
</dbReference>
<evidence type="ECO:0000259" key="7">
    <source>
        <dbReference type="Pfam" id="PF02687"/>
    </source>
</evidence>
<keyword evidence="5 6" id="KW-0472">Membrane</keyword>
<feature type="transmembrane region" description="Helical" evidence="6">
    <location>
        <begin position="331"/>
        <end position="354"/>
    </location>
</feature>
<feature type="transmembrane region" description="Helical" evidence="6">
    <location>
        <begin position="366"/>
        <end position="384"/>
    </location>
</feature>
<evidence type="ECO:0000256" key="3">
    <source>
        <dbReference type="ARBA" id="ARBA00022692"/>
    </source>
</evidence>
<feature type="transmembrane region" description="Helical" evidence="6">
    <location>
        <begin position="658"/>
        <end position="680"/>
    </location>
</feature>
<sequence length="781" mass="86772">MLRNLWHVVRHFKAAFILNLLGLAVAFTAFMMIMMQVRYDLDFDRCYDDADCIVRVDAVAGGNAQAIITRPLARMLAESSPKVEAACITQASTYTNFWQIESGGVRQGYNLEYWDVSPEITEVFGFDMTEGGMDALETPGSVIIPESLATRIFSGESAIGHILPATSEYDIDRTITGVYRDFPKNASMKNVVYTSMNPQENYDNWGNWNYYCFLKLDDPASADGILEDFMKNNAEYLFDTTDWDDSQLQLIFDPLPELHFRSAGMFDGLPKASRSTVNALIAIAFIILLIAGINFTNFSTALTPMRIKGVNTRKVLGSSDAAIRGSLVGEIVLISLTAFLLSVVLLHLAGMTPLSRLVDCDISLKLNAGIILACSGAAVILGVLSGLYPAFYMTSLPPALVLKGSFGLSAAGRRLRSVLVGVQFTASFALLIAASFIWLQNRYILRAPLGFDKDQVIVTDINENIRKNEEAFKAELKKFAGIENVALSQFTLSSGDFYMTWGRDLRGESITFACLPVDHEFLDALGIKVSDGRNFRADDETREIGAYIFNETARRQFDIKLGEEIDGDEIIGFIPDINFASMRQSITPMAFFMFGKNHWGGVYQSASIRVAAGSDLRAARQAVEDCLRSFDPEYPFNVRFYDSILEDTYQKEQRTGSLITLFSLVAIFISIVGVFSLVVFDCEYRRKEIAVRKVLGSSEAEVTGMFCRSYMVMLAVCFVIGAPLAWMAVDRWLESFAYRAPLHWWVFPAAFAAVAAVTLLTVIGQSWRAANENPVKNLKSE</sequence>
<evidence type="ECO:0000313" key="9">
    <source>
        <dbReference type="EMBL" id="MBO8479585.1"/>
    </source>
</evidence>
<feature type="transmembrane region" description="Helical" evidence="6">
    <location>
        <begin position="12"/>
        <end position="35"/>
    </location>
</feature>
<keyword evidence="4 6" id="KW-1133">Transmembrane helix</keyword>
<gene>
    <name evidence="9" type="ORF">IAB76_00530</name>
</gene>
<evidence type="ECO:0000256" key="6">
    <source>
        <dbReference type="SAM" id="Phobius"/>
    </source>
</evidence>
<evidence type="ECO:0000313" key="10">
    <source>
        <dbReference type="Proteomes" id="UP000823769"/>
    </source>
</evidence>
<reference evidence="9" key="1">
    <citation type="submission" date="2020-10" db="EMBL/GenBank/DDBJ databases">
        <authorList>
            <person name="Gilroy R."/>
        </authorList>
    </citation>
    <scope>NUCLEOTIDE SEQUENCE</scope>
    <source>
        <strain evidence="9">B3-1481</strain>
    </source>
</reference>
<evidence type="ECO:0000256" key="1">
    <source>
        <dbReference type="ARBA" id="ARBA00004651"/>
    </source>
</evidence>
<dbReference type="AlphaFoldDB" id="A0A9D9NN58"/>
<dbReference type="GO" id="GO:0022857">
    <property type="term" value="F:transmembrane transporter activity"/>
    <property type="evidence" value="ECO:0007669"/>
    <property type="project" value="TreeGrafter"/>
</dbReference>